<keyword evidence="2" id="KW-1185">Reference proteome</keyword>
<sequence>MTLVRHRPGLPLTPRWKPDKATTGAKTCLKFCQILGRRMREWPVYGIHHTVATIDLKMDGQLRKLSEPVWNRATLKDPLPTFVPSIWRLWHGRIQTWLPCVISGFNMTCSGNMHIGPVTFLLLQFPAMARYRQPILEFKLLWGRNVSNPRSH</sequence>
<dbReference type="AlphaFoldDB" id="A0A6A5WT44"/>
<name>A0A6A5WT44_9PLEO</name>
<accession>A0A6A5WT44</accession>
<gene>
    <name evidence="1" type="ORF">P154DRAFT_24847</name>
</gene>
<organism evidence="1 2">
    <name type="scientific">Amniculicola lignicola CBS 123094</name>
    <dbReference type="NCBI Taxonomy" id="1392246"/>
    <lineage>
        <taxon>Eukaryota</taxon>
        <taxon>Fungi</taxon>
        <taxon>Dikarya</taxon>
        <taxon>Ascomycota</taxon>
        <taxon>Pezizomycotina</taxon>
        <taxon>Dothideomycetes</taxon>
        <taxon>Pleosporomycetidae</taxon>
        <taxon>Pleosporales</taxon>
        <taxon>Amniculicolaceae</taxon>
        <taxon>Amniculicola</taxon>
    </lineage>
</organism>
<evidence type="ECO:0000313" key="2">
    <source>
        <dbReference type="Proteomes" id="UP000799779"/>
    </source>
</evidence>
<dbReference type="EMBL" id="ML977565">
    <property type="protein sequence ID" value="KAF2005003.1"/>
    <property type="molecule type" value="Genomic_DNA"/>
</dbReference>
<evidence type="ECO:0000313" key="1">
    <source>
        <dbReference type="EMBL" id="KAF2005003.1"/>
    </source>
</evidence>
<protein>
    <submittedName>
        <fullName evidence="1">Uncharacterized protein</fullName>
    </submittedName>
</protein>
<reference evidence="1" key="1">
    <citation type="journal article" date="2020" name="Stud. Mycol.">
        <title>101 Dothideomycetes genomes: a test case for predicting lifestyles and emergence of pathogens.</title>
        <authorList>
            <person name="Haridas S."/>
            <person name="Albert R."/>
            <person name="Binder M."/>
            <person name="Bloem J."/>
            <person name="Labutti K."/>
            <person name="Salamov A."/>
            <person name="Andreopoulos B."/>
            <person name="Baker S."/>
            <person name="Barry K."/>
            <person name="Bills G."/>
            <person name="Bluhm B."/>
            <person name="Cannon C."/>
            <person name="Castanera R."/>
            <person name="Culley D."/>
            <person name="Daum C."/>
            <person name="Ezra D."/>
            <person name="Gonzalez J."/>
            <person name="Henrissat B."/>
            <person name="Kuo A."/>
            <person name="Liang C."/>
            <person name="Lipzen A."/>
            <person name="Lutzoni F."/>
            <person name="Magnuson J."/>
            <person name="Mondo S."/>
            <person name="Nolan M."/>
            <person name="Ohm R."/>
            <person name="Pangilinan J."/>
            <person name="Park H.-J."/>
            <person name="Ramirez L."/>
            <person name="Alfaro M."/>
            <person name="Sun H."/>
            <person name="Tritt A."/>
            <person name="Yoshinaga Y."/>
            <person name="Zwiers L.-H."/>
            <person name="Turgeon B."/>
            <person name="Goodwin S."/>
            <person name="Spatafora J."/>
            <person name="Crous P."/>
            <person name="Grigoriev I."/>
        </authorList>
    </citation>
    <scope>NUCLEOTIDE SEQUENCE</scope>
    <source>
        <strain evidence="1">CBS 123094</strain>
    </source>
</reference>
<dbReference type="Proteomes" id="UP000799779">
    <property type="component" value="Unassembled WGS sequence"/>
</dbReference>
<proteinExistence type="predicted"/>